<sequence length="78" mass="8923">MIVSLGVIFHQYLANYTNPWFKLPLVNLEVIKIPDDTKYIAFKVVRASPQHVLPALGSPFITECLRRAGMFFVRAYPV</sequence>
<gene>
    <name evidence="1" type="ORF">SDC9_209057</name>
</gene>
<reference evidence="1" key="1">
    <citation type="submission" date="2019-08" db="EMBL/GenBank/DDBJ databases">
        <authorList>
            <person name="Kucharzyk K."/>
            <person name="Murdoch R.W."/>
            <person name="Higgins S."/>
            <person name="Loffler F."/>
        </authorList>
    </citation>
    <scope>NUCLEOTIDE SEQUENCE</scope>
</reference>
<organism evidence="1">
    <name type="scientific">bioreactor metagenome</name>
    <dbReference type="NCBI Taxonomy" id="1076179"/>
    <lineage>
        <taxon>unclassified sequences</taxon>
        <taxon>metagenomes</taxon>
        <taxon>ecological metagenomes</taxon>
    </lineage>
</organism>
<dbReference type="AlphaFoldDB" id="A0A645JCD4"/>
<dbReference type="EMBL" id="VSSQ01137779">
    <property type="protein sequence ID" value="MPN61321.1"/>
    <property type="molecule type" value="Genomic_DNA"/>
</dbReference>
<evidence type="ECO:0000313" key="1">
    <source>
        <dbReference type="EMBL" id="MPN61321.1"/>
    </source>
</evidence>
<name>A0A645JCD4_9ZZZZ</name>
<comment type="caution">
    <text evidence="1">The sequence shown here is derived from an EMBL/GenBank/DDBJ whole genome shotgun (WGS) entry which is preliminary data.</text>
</comment>
<accession>A0A645JCD4</accession>
<proteinExistence type="predicted"/>
<protein>
    <submittedName>
        <fullName evidence="1">Uncharacterized protein</fullName>
    </submittedName>
</protein>